<dbReference type="GeneID" id="86971418"/>
<dbReference type="InterPro" id="IPR014883">
    <property type="entry name" value="VRR_NUC"/>
</dbReference>
<dbReference type="GO" id="GO:0016788">
    <property type="term" value="F:hydrolase activity, acting on ester bonds"/>
    <property type="evidence" value="ECO:0007669"/>
    <property type="project" value="InterPro"/>
</dbReference>
<dbReference type="GO" id="GO:0003676">
    <property type="term" value="F:nucleic acid binding"/>
    <property type="evidence" value="ECO:0007669"/>
    <property type="project" value="InterPro"/>
</dbReference>
<name>A0A329P049_9LACT</name>
<dbReference type="GO" id="GO:0004518">
    <property type="term" value="F:nuclease activity"/>
    <property type="evidence" value="ECO:0007669"/>
    <property type="project" value="UniProtKB-KW"/>
</dbReference>
<reference evidence="5 6" key="1">
    <citation type="submission" date="2018-04" db="EMBL/GenBank/DDBJ databases">
        <title>Aerococcus urinae genomes.</title>
        <authorList>
            <person name="Hilt E."/>
            <person name="Gilbert N.M."/>
            <person name="Thomas-White K."/>
            <person name="Putonti C."/>
            <person name="Lewis A.L."/>
            <person name="Visck K.L."/>
            <person name="Wolfe A.J."/>
        </authorList>
    </citation>
    <scope>NUCLEOTIDE SEQUENCE [LARGE SCALE GENOMIC DNA]</scope>
    <source>
        <strain evidence="5 6">UMB7480</strain>
    </source>
</reference>
<evidence type="ECO:0000259" key="4">
    <source>
        <dbReference type="SMART" id="SM00990"/>
    </source>
</evidence>
<dbReference type="Proteomes" id="UP000251923">
    <property type="component" value="Unassembled WGS sequence"/>
</dbReference>
<evidence type="ECO:0000313" key="6">
    <source>
        <dbReference type="Proteomes" id="UP000251923"/>
    </source>
</evidence>
<evidence type="ECO:0000313" key="5">
    <source>
        <dbReference type="EMBL" id="RAV79183.1"/>
    </source>
</evidence>
<comment type="caution">
    <text evidence="5">The sequence shown here is derived from an EMBL/GenBank/DDBJ whole genome shotgun (WGS) entry which is preliminary data.</text>
</comment>
<dbReference type="RefSeq" id="WP_101560473.1">
    <property type="nucleotide sequence ID" value="NZ_JAMDYC010000002.1"/>
</dbReference>
<dbReference type="InterPro" id="IPR011335">
    <property type="entry name" value="Restrct_endonuc-II-like"/>
</dbReference>
<dbReference type="SUPFAM" id="SSF52980">
    <property type="entry name" value="Restriction endonuclease-like"/>
    <property type="match status" value="1"/>
</dbReference>
<protein>
    <submittedName>
        <fullName evidence="5">VRR-NUC domain-containing protein</fullName>
    </submittedName>
</protein>
<proteinExistence type="predicted"/>
<sequence length="98" mass="10640">MSQSEKVIENKIKKYLDSLGAYYEKIHGGSLFQSAGIPDILACVNGHFVGIEVKREKGNTTSALQDYKLKAITNAGGVAIVARSVQDVQECLQREGIV</sequence>
<evidence type="ECO:0000256" key="3">
    <source>
        <dbReference type="ARBA" id="ARBA00022801"/>
    </source>
</evidence>
<accession>A0A329P049</accession>
<feature type="domain" description="VRR-NUC" evidence="4">
    <location>
        <begin position="1"/>
        <end position="86"/>
    </location>
</feature>
<keyword evidence="2" id="KW-0540">Nuclease</keyword>
<evidence type="ECO:0000256" key="2">
    <source>
        <dbReference type="ARBA" id="ARBA00022722"/>
    </source>
</evidence>
<organism evidence="5 6">
    <name type="scientific">Aerococcus urinae</name>
    <dbReference type="NCBI Taxonomy" id="1376"/>
    <lineage>
        <taxon>Bacteria</taxon>
        <taxon>Bacillati</taxon>
        <taxon>Bacillota</taxon>
        <taxon>Bacilli</taxon>
        <taxon>Lactobacillales</taxon>
        <taxon>Aerococcaceae</taxon>
        <taxon>Aerococcus</taxon>
    </lineage>
</organism>
<dbReference type="SMART" id="SM00990">
    <property type="entry name" value="VRR_NUC"/>
    <property type="match status" value="1"/>
</dbReference>
<comment type="cofactor">
    <cofactor evidence="1">
        <name>Mg(2+)</name>
        <dbReference type="ChEBI" id="CHEBI:18420"/>
    </cofactor>
</comment>
<dbReference type="AlphaFoldDB" id="A0A329P049"/>
<gene>
    <name evidence="5" type="ORF">DBT54_05770</name>
</gene>
<dbReference type="Gene3D" id="3.40.1350.10">
    <property type="match status" value="1"/>
</dbReference>
<keyword evidence="3" id="KW-0378">Hydrolase</keyword>
<dbReference type="InterPro" id="IPR011856">
    <property type="entry name" value="tRNA_endonuc-like_dom_sf"/>
</dbReference>
<evidence type="ECO:0000256" key="1">
    <source>
        <dbReference type="ARBA" id="ARBA00001946"/>
    </source>
</evidence>
<dbReference type="EMBL" id="QMHM01000009">
    <property type="protein sequence ID" value="RAV79183.1"/>
    <property type="molecule type" value="Genomic_DNA"/>
</dbReference>